<dbReference type="AlphaFoldDB" id="A0A1T4LXH2"/>
<dbReference type="EMBL" id="FUXB01000003">
    <property type="protein sequence ID" value="SJZ59154.1"/>
    <property type="molecule type" value="Genomic_DNA"/>
</dbReference>
<dbReference type="PROSITE" id="PS50885">
    <property type="entry name" value="HAMP"/>
    <property type="match status" value="1"/>
</dbReference>
<proteinExistence type="inferred from homology"/>
<dbReference type="PANTHER" id="PTHR32089">
    <property type="entry name" value="METHYL-ACCEPTING CHEMOTAXIS PROTEIN MCPB"/>
    <property type="match status" value="1"/>
</dbReference>
<accession>A0A1T4LXH2</accession>
<dbReference type="CDD" id="cd11386">
    <property type="entry name" value="MCP_signal"/>
    <property type="match status" value="1"/>
</dbReference>
<dbReference type="PANTHER" id="PTHR32089:SF120">
    <property type="entry name" value="METHYL-ACCEPTING CHEMOTAXIS PROTEIN TLPQ"/>
    <property type="match status" value="1"/>
</dbReference>
<gene>
    <name evidence="8" type="ORF">SAMN02745782_00780</name>
</gene>
<comment type="similarity">
    <text evidence="3">Belongs to the methyl-accepting chemotaxis (MCP) protein family.</text>
</comment>
<dbReference type="CDD" id="cd06225">
    <property type="entry name" value="HAMP"/>
    <property type="match status" value="1"/>
</dbReference>
<feature type="domain" description="HAMP" evidence="7">
    <location>
        <begin position="211"/>
        <end position="265"/>
    </location>
</feature>
<dbReference type="InterPro" id="IPR024478">
    <property type="entry name" value="HlyB_4HB_MCP"/>
</dbReference>
<dbReference type="SMART" id="SM00283">
    <property type="entry name" value="MA"/>
    <property type="match status" value="1"/>
</dbReference>
<protein>
    <submittedName>
        <fullName evidence="8">Methyl-accepting chemotaxis protein</fullName>
    </submittedName>
</protein>
<dbReference type="Proteomes" id="UP000190834">
    <property type="component" value="Unassembled WGS sequence"/>
</dbReference>
<dbReference type="SMART" id="SM00304">
    <property type="entry name" value="HAMP"/>
    <property type="match status" value="1"/>
</dbReference>
<dbReference type="STRING" id="1123491.SAMN02745782_00780"/>
<dbReference type="InterPro" id="IPR003660">
    <property type="entry name" value="HAMP_dom"/>
</dbReference>
<sequence>MFLKNMPISKKLATGFGLIALINIVFAWFLHTEHLEIQNQLLNFTEDTFPAYETVDEIESNLSYWRRSQFASLLTNDSSEIQRRLNQSRQLQQTIDTALKTYGEDVWPGEEERIFKRLMEQWQSYNRIMTQFNQALSEMNQAQTQRLLDQSLTDFNALESSIKQLSGVLKQAMDGNKQYIISAVERLNTSSGIINLFIVIFMVAITYFLTRIICQPLKLVVDQSLLIAKGDLSHKLDRSAIGHDELGELADASIAMQENLRQLIEESISAVTQLSSAVEEMSQISSLSAQGMREQQDQITQVATAMSEMKAAVADVASNTENTAEEIDQTNRRVQEGAKDNKEMVSSIIKVADVITKTGETVSELEHQSNQVNMIVDVIRSIADQTNLLALNAAIEAARAGESGRGFAVVADEVRTLAARTQASTGEITNIIEKLQSMAKEAKEGTERSCHSIENCVEQGNHSQQLMHTIEQSIAQVADMGAQIASACSQQDSVADELTRNIENIHLASQEVAEGANQTAQACNELAQLSISLQNAMVRFKLK</sequence>
<dbReference type="PROSITE" id="PS50111">
    <property type="entry name" value="CHEMOTAXIS_TRANSDUC_2"/>
    <property type="match status" value="1"/>
</dbReference>
<dbReference type="GO" id="GO:0016020">
    <property type="term" value="C:membrane"/>
    <property type="evidence" value="ECO:0007669"/>
    <property type="project" value="UniProtKB-SubCell"/>
</dbReference>
<reference evidence="9" key="1">
    <citation type="submission" date="2017-02" db="EMBL/GenBank/DDBJ databases">
        <authorList>
            <person name="Varghese N."/>
            <person name="Submissions S."/>
        </authorList>
    </citation>
    <scope>NUCLEOTIDE SEQUENCE [LARGE SCALE GENOMIC DNA]</scope>
    <source>
        <strain evidence="9">DSM 19608</strain>
    </source>
</reference>
<feature type="domain" description="Methyl-accepting transducer" evidence="6">
    <location>
        <begin position="270"/>
        <end position="506"/>
    </location>
</feature>
<name>A0A1T4LXH2_VIBCI</name>
<dbReference type="GO" id="GO:0007165">
    <property type="term" value="P:signal transduction"/>
    <property type="evidence" value="ECO:0007669"/>
    <property type="project" value="UniProtKB-KW"/>
</dbReference>
<keyword evidence="5" id="KW-0472">Membrane</keyword>
<dbReference type="GeneID" id="70582157"/>
<keyword evidence="2 4" id="KW-0807">Transducer</keyword>
<keyword evidence="5" id="KW-1133">Transmembrane helix</keyword>
<dbReference type="Pfam" id="PF00015">
    <property type="entry name" value="MCPsignal"/>
    <property type="match status" value="1"/>
</dbReference>
<evidence type="ECO:0000313" key="8">
    <source>
        <dbReference type="EMBL" id="SJZ59154.1"/>
    </source>
</evidence>
<evidence type="ECO:0000256" key="5">
    <source>
        <dbReference type="SAM" id="Phobius"/>
    </source>
</evidence>
<dbReference type="FunFam" id="1.10.287.950:FF:000001">
    <property type="entry name" value="Methyl-accepting chemotaxis sensory transducer"/>
    <property type="match status" value="1"/>
</dbReference>
<dbReference type="SUPFAM" id="SSF58104">
    <property type="entry name" value="Methyl-accepting chemotaxis protein (MCP) signaling domain"/>
    <property type="match status" value="1"/>
</dbReference>
<feature type="transmembrane region" description="Helical" evidence="5">
    <location>
        <begin position="192"/>
        <end position="210"/>
    </location>
</feature>
<dbReference type="Gene3D" id="1.10.287.950">
    <property type="entry name" value="Methyl-accepting chemotaxis protein"/>
    <property type="match status" value="1"/>
</dbReference>
<evidence type="ECO:0000259" key="6">
    <source>
        <dbReference type="PROSITE" id="PS50111"/>
    </source>
</evidence>
<dbReference type="OrthoDB" id="7054443at2"/>
<evidence type="ECO:0000256" key="4">
    <source>
        <dbReference type="PROSITE-ProRule" id="PRU00284"/>
    </source>
</evidence>
<evidence type="ECO:0000313" key="9">
    <source>
        <dbReference type="Proteomes" id="UP000190834"/>
    </source>
</evidence>
<dbReference type="InterPro" id="IPR004089">
    <property type="entry name" value="MCPsignal_dom"/>
</dbReference>
<evidence type="ECO:0000256" key="2">
    <source>
        <dbReference type="ARBA" id="ARBA00023224"/>
    </source>
</evidence>
<evidence type="ECO:0000256" key="3">
    <source>
        <dbReference type="ARBA" id="ARBA00029447"/>
    </source>
</evidence>
<dbReference type="GO" id="GO:0006935">
    <property type="term" value="P:chemotaxis"/>
    <property type="evidence" value="ECO:0007669"/>
    <property type="project" value="UniProtKB-ARBA"/>
</dbReference>
<evidence type="ECO:0000259" key="7">
    <source>
        <dbReference type="PROSITE" id="PS50885"/>
    </source>
</evidence>
<dbReference type="Pfam" id="PF12729">
    <property type="entry name" value="4HB_MCP_1"/>
    <property type="match status" value="1"/>
</dbReference>
<comment type="subcellular location">
    <subcellularLocation>
        <location evidence="1">Membrane</location>
    </subcellularLocation>
</comment>
<keyword evidence="9" id="KW-1185">Reference proteome</keyword>
<dbReference type="RefSeq" id="WP_078925157.1">
    <property type="nucleotide sequence ID" value="NZ_FUXB01000003.1"/>
</dbReference>
<keyword evidence="5" id="KW-0812">Transmembrane</keyword>
<organism evidence="8 9">
    <name type="scientific">Vibrio cincinnatiensis DSM 19608</name>
    <dbReference type="NCBI Taxonomy" id="1123491"/>
    <lineage>
        <taxon>Bacteria</taxon>
        <taxon>Pseudomonadati</taxon>
        <taxon>Pseudomonadota</taxon>
        <taxon>Gammaproteobacteria</taxon>
        <taxon>Vibrionales</taxon>
        <taxon>Vibrionaceae</taxon>
        <taxon>Vibrio</taxon>
    </lineage>
</organism>
<evidence type="ECO:0000256" key="1">
    <source>
        <dbReference type="ARBA" id="ARBA00004370"/>
    </source>
</evidence>